<sequence length="425" mass="48439">MLTWIAISLSIASLIFIDVSMTRRHKLQFTISDAVVQSAFWLSIGLAFGFYIYFSYEYNLFSIFSPSEQSAHVLDGKDAVSQYFTIYFLERTLSFDNLFIILIIFQTLKIPTNLQYRILFYGIVIAILARSVIILAGVNLLEQYYWLHYFVAAIIFFSSIKLIAHTTLPLKDKYSGLAKTIMLKFPVYQNTQPANSPQSITDSKRFFLKRNGKWFITPMLVALLCIEYTDLIFSFDSLPTALSVSNSPFIILSASILALLGLRALYFIFSCVIIQLQYIKFAIVIILLLSAFRAAMFDIYPIHSNVMLLILSSVLTIGGMLSLLHRDRNEKIELPFVENIGRLYQITYKTFRRLVVTLVGVSVIIVGIIMIVTPGPAIIVIPAGLAILATEFVWARLLLKKIKDKLIYYGKESKAYFKRDDNKNN</sequence>
<feature type="transmembrane region" description="Helical" evidence="5">
    <location>
        <begin position="6"/>
        <end position="22"/>
    </location>
</feature>
<protein>
    <recommendedName>
        <fullName evidence="7">Integral membrane protein TerC</fullName>
    </recommendedName>
</protein>
<feature type="transmembrane region" description="Helical" evidence="5">
    <location>
        <begin position="281"/>
        <end position="300"/>
    </location>
</feature>
<evidence type="ECO:0000256" key="1">
    <source>
        <dbReference type="ARBA" id="ARBA00004141"/>
    </source>
</evidence>
<dbReference type="EMBL" id="UOFR01000019">
    <property type="protein sequence ID" value="VAW93437.1"/>
    <property type="molecule type" value="Genomic_DNA"/>
</dbReference>
<name>A0A3B1A1I5_9ZZZZ</name>
<keyword evidence="3 5" id="KW-1133">Transmembrane helix</keyword>
<evidence type="ECO:0000256" key="4">
    <source>
        <dbReference type="ARBA" id="ARBA00023136"/>
    </source>
</evidence>
<dbReference type="PANTHER" id="PTHR30238:SF0">
    <property type="entry name" value="THYLAKOID MEMBRANE PROTEIN TERC, CHLOROPLASTIC"/>
    <property type="match status" value="1"/>
</dbReference>
<dbReference type="InterPro" id="IPR019099">
    <property type="entry name" value="Uncharacterised_PGPGW_TM"/>
</dbReference>
<feature type="transmembrane region" description="Helical" evidence="5">
    <location>
        <begin position="214"/>
        <end position="235"/>
    </location>
</feature>
<feature type="transmembrane region" description="Helical" evidence="5">
    <location>
        <begin position="247"/>
        <end position="269"/>
    </location>
</feature>
<dbReference type="AlphaFoldDB" id="A0A3B1A1I5"/>
<feature type="transmembrane region" description="Helical" evidence="5">
    <location>
        <begin position="378"/>
        <end position="399"/>
    </location>
</feature>
<gene>
    <name evidence="6" type="ORF">MNBD_GAMMA21-1884</name>
</gene>
<dbReference type="InterPro" id="IPR005496">
    <property type="entry name" value="Integral_membrane_TerC"/>
</dbReference>
<evidence type="ECO:0000313" key="6">
    <source>
        <dbReference type="EMBL" id="VAW93437.1"/>
    </source>
</evidence>
<dbReference type="Pfam" id="PF03741">
    <property type="entry name" value="TerC"/>
    <property type="match status" value="1"/>
</dbReference>
<evidence type="ECO:0000256" key="5">
    <source>
        <dbReference type="SAM" id="Phobius"/>
    </source>
</evidence>
<feature type="transmembrane region" description="Helical" evidence="5">
    <location>
        <begin position="84"/>
        <end position="106"/>
    </location>
</feature>
<dbReference type="PANTHER" id="PTHR30238">
    <property type="entry name" value="MEMBRANE BOUND PREDICTED REDOX MODULATOR"/>
    <property type="match status" value="1"/>
</dbReference>
<feature type="transmembrane region" description="Helical" evidence="5">
    <location>
        <begin position="34"/>
        <end position="54"/>
    </location>
</feature>
<evidence type="ECO:0000256" key="3">
    <source>
        <dbReference type="ARBA" id="ARBA00022989"/>
    </source>
</evidence>
<accession>A0A3B1A1I5</accession>
<proteinExistence type="predicted"/>
<organism evidence="6">
    <name type="scientific">hydrothermal vent metagenome</name>
    <dbReference type="NCBI Taxonomy" id="652676"/>
    <lineage>
        <taxon>unclassified sequences</taxon>
        <taxon>metagenomes</taxon>
        <taxon>ecological metagenomes</taxon>
    </lineage>
</organism>
<dbReference type="Pfam" id="PF09656">
    <property type="entry name" value="PGPGW"/>
    <property type="match status" value="1"/>
</dbReference>
<dbReference type="GO" id="GO:0016020">
    <property type="term" value="C:membrane"/>
    <property type="evidence" value="ECO:0007669"/>
    <property type="project" value="UniProtKB-SubCell"/>
</dbReference>
<feature type="transmembrane region" description="Helical" evidence="5">
    <location>
        <begin position="354"/>
        <end position="372"/>
    </location>
</feature>
<evidence type="ECO:0000256" key="2">
    <source>
        <dbReference type="ARBA" id="ARBA00022692"/>
    </source>
</evidence>
<feature type="transmembrane region" description="Helical" evidence="5">
    <location>
        <begin position="118"/>
        <end position="138"/>
    </location>
</feature>
<feature type="transmembrane region" description="Helical" evidence="5">
    <location>
        <begin position="144"/>
        <end position="164"/>
    </location>
</feature>
<reference evidence="6" key="1">
    <citation type="submission" date="2018-06" db="EMBL/GenBank/DDBJ databases">
        <authorList>
            <person name="Zhirakovskaya E."/>
        </authorList>
    </citation>
    <scope>NUCLEOTIDE SEQUENCE</scope>
</reference>
<feature type="transmembrane region" description="Helical" evidence="5">
    <location>
        <begin position="306"/>
        <end position="324"/>
    </location>
</feature>
<comment type="subcellular location">
    <subcellularLocation>
        <location evidence="1">Membrane</location>
        <topology evidence="1">Multi-pass membrane protein</topology>
    </subcellularLocation>
</comment>
<keyword evidence="4 5" id="KW-0472">Membrane</keyword>
<evidence type="ECO:0008006" key="7">
    <source>
        <dbReference type="Google" id="ProtNLM"/>
    </source>
</evidence>
<keyword evidence="2 5" id="KW-0812">Transmembrane</keyword>